<accession>A0ABW6NGS3</accession>
<dbReference type="RefSeq" id="WP_387251227.1">
    <property type="nucleotide sequence ID" value="NZ_JBIALX010000005.1"/>
</dbReference>
<evidence type="ECO:0000256" key="3">
    <source>
        <dbReference type="ARBA" id="ARBA00022723"/>
    </source>
</evidence>
<sequence>MSIETSVDLPSFPMARDPRCPFDPPPGLRFDPPLRRVRIWDGSTPWLVTGYEHVRALLADPRVSADATRPGYPFSTVALSASVRRGNTFMSMDDPEHAHYRRMLTSYFSVRRLATLRPRIRSMAEGLIETMTAAGDQADLVAALALPLPSMVICELLGVPYEERARFHRLAGVSISTTATAEQALAAADEMLGMITDLVTARATRPSEDILSHLVQQGELSTGEIAAVGRVLLLAGHETTANMISLGTAALLLHPEQLAQLRATTDPALVASTVEELLRYLTITHHGRRRIALADIEIAGVTIRAGEGLVLTIESANRDPRAFPGDPDRIDIHRNPRHHLAFAFGPHQCLAQALARLELEIVFGTLFRRIPTLALAEPVEKLRFKHDMRIFGLHALPVRW</sequence>
<dbReference type="Pfam" id="PF00067">
    <property type="entry name" value="p450"/>
    <property type="match status" value="1"/>
</dbReference>
<reference evidence="7 8" key="1">
    <citation type="submission" date="2024-10" db="EMBL/GenBank/DDBJ databases">
        <title>The Natural Products Discovery Center: Release of the First 8490 Sequenced Strains for Exploring Actinobacteria Biosynthetic Diversity.</title>
        <authorList>
            <person name="Kalkreuter E."/>
            <person name="Kautsar S.A."/>
            <person name="Yang D."/>
            <person name="Bader C.D."/>
            <person name="Teijaro C.N."/>
            <person name="Fluegel L."/>
            <person name="Davis C.M."/>
            <person name="Simpson J.R."/>
            <person name="Lauterbach L."/>
            <person name="Steele A.D."/>
            <person name="Gui C."/>
            <person name="Meng S."/>
            <person name="Li G."/>
            <person name="Viehrig K."/>
            <person name="Ye F."/>
            <person name="Su P."/>
            <person name="Kiefer A.F."/>
            <person name="Nichols A."/>
            <person name="Cepeda A.J."/>
            <person name="Yan W."/>
            <person name="Fan B."/>
            <person name="Jiang Y."/>
            <person name="Adhikari A."/>
            <person name="Zheng C.-J."/>
            <person name="Schuster L."/>
            <person name="Cowan T.M."/>
            <person name="Smanski M.J."/>
            <person name="Chevrette M.G."/>
            <person name="De Carvalho L.P.S."/>
            <person name="Shen B."/>
        </authorList>
    </citation>
    <scope>NUCLEOTIDE SEQUENCE [LARGE SCALE GENOMIC DNA]</scope>
    <source>
        <strain evidence="7 8">NPDC004550</strain>
    </source>
</reference>
<dbReference type="InterPro" id="IPR001128">
    <property type="entry name" value="Cyt_P450"/>
</dbReference>
<dbReference type="PANTHER" id="PTHR46696:SF1">
    <property type="entry name" value="CYTOCHROME P450 YJIB-RELATED"/>
    <property type="match status" value="1"/>
</dbReference>
<keyword evidence="3" id="KW-0479">Metal-binding</keyword>
<evidence type="ECO:0000313" key="7">
    <source>
        <dbReference type="EMBL" id="MFF0454355.1"/>
    </source>
</evidence>
<keyword evidence="4 7" id="KW-0560">Oxidoreductase</keyword>
<dbReference type="InterPro" id="IPR002397">
    <property type="entry name" value="Cyt_P450_B"/>
</dbReference>
<dbReference type="PANTHER" id="PTHR46696">
    <property type="entry name" value="P450, PUTATIVE (EUROFUNG)-RELATED"/>
    <property type="match status" value="1"/>
</dbReference>
<evidence type="ECO:0000256" key="4">
    <source>
        <dbReference type="ARBA" id="ARBA00023002"/>
    </source>
</evidence>
<comment type="caution">
    <text evidence="7">The sequence shown here is derived from an EMBL/GenBank/DDBJ whole genome shotgun (WGS) entry which is preliminary data.</text>
</comment>
<dbReference type="PRINTS" id="PR00359">
    <property type="entry name" value="BP450"/>
</dbReference>
<keyword evidence="6" id="KW-0503">Monooxygenase</keyword>
<name>A0ABW6NGS3_9NOCA</name>
<evidence type="ECO:0000256" key="5">
    <source>
        <dbReference type="ARBA" id="ARBA00023004"/>
    </source>
</evidence>
<proteinExistence type="inferred from homology"/>
<evidence type="ECO:0000256" key="1">
    <source>
        <dbReference type="ARBA" id="ARBA00010617"/>
    </source>
</evidence>
<gene>
    <name evidence="7" type="ORF">ACFYTH_13390</name>
</gene>
<dbReference type="Gene3D" id="1.10.630.10">
    <property type="entry name" value="Cytochrome P450"/>
    <property type="match status" value="1"/>
</dbReference>
<dbReference type="EMBL" id="JBIALX010000005">
    <property type="protein sequence ID" value="MFF0454355.1"/>
    <property type="molecule type" value="Genomic_DNA"/>
</dbReference>
<dbReference type="GO" id="GO:0016491">
    <property type="term" value="F:oxidoreductase activity"/>
    <property type="evidence" value="ECO:0007669"/>
    <property type="project" value="UniProtKB-KW"/>
</dbReference>
<dbReference type="CDD" id="cd11030">
    <property type="entry name" value="CYP105-like"/>
    <property type="match status" value="1"/>
</dbReference>
<comment type="similarity">
    <text evidence="1">Belongs to the cytochrome P450 family.</text>
</comment>
<protein>
    <submittedName>
        <fullName evidence="7">Cytochrome P450</fullName>
        <ecNumber evidence="7">1.14.-.-</ecNumber>
    </submittedName>
</protein>
<keyword evidence="2" id="KW-0349">Heme</keyword>
<evidence type="ECO:0000313" key="8">
    <source>
        <dbReference type="Proteomes" id="UP001601521"/>
    </source>
</evidence>
<dbReference type="EC" id="1.14.-.-" evidence="7"/>
<evidence type="ECO:0000256" key="6">
    <source>
        <dbReference type="ARBA" id="ARBA00023033"/>
    </source>
</evidence>
<dbReference type="SUPFAM" id="SSF48264">
    <property type="entry name" value="Cytochrome P450"/>
    <property type="match status" value="1"/>
</dbReference>
<keyword evidence="8" id="KW-1185">Reference proteome</keyword>
<dbReference type="Proteomes" id="UP001601521">
    <property type="component" value="Unassembled WGS sequence"/>
</dbReference>
<organism evidence="7 8">
    <name type="scientific">Nocardia africana</name>
    <dbReference type="NCBI Taxonomy" id="134964"/>
    <lineage>
        <taxon>Bacteria</taxon>
        <taxon>Bacillati</taxon>
        <taxon>Actinomycetota</taxon>
        <taxon>Actinomycetes</taxon>
        <taxon>Mycobacteriales</taxon>
        <taxon>Nocardiaceae</taxon>
        <taxon>Nocardia</taxon>
    </lineage>
</organism>
<dbReference type="PRINTS" id="PR00385">
    <property type="entry name" value="P450"/>
</dbReference>
<evidence type="ECO:0000256" key="2">
    <source>
        <dbReference type="ARBA" id="ARBA00022617"/>
    </source>
</evidence>
<keyword evidence="5" id="KW-0408">Iron</keyword>
<dbReference type="InterPro" id="IPR036396">
    <property type="entry name" value="Cyt_P450_sf"/>
</dbReference>